<dbReference type="RefSeq" id="WP_238231808.1">
    <property type="nucleotide sequence ID" value="NZ_BPQO01000033.1"/>
</dbReference>
<proteinExistence type="predicted"/>
<dbReference type="EMBL" id="BPQO01000033">
    <property type="protein sequence ID" value="GJD91922.1"/>
    <property type="molecule type" value="Genomic_DNA"/>
</dbReference>
<name>A0AAV4ZUR9_9HYPH</name>
<evidence type="ECO:0000313" key="2">
    <source>
        <dbReference type="EMBL" id="GJD91922.1"/>
    </source>
</evidence>
<dbReference type="Proteomes" id="UP001055247">
    <property type="component" value="Unassembled WGS sequence"/>
</dbReference>
<keyword evidence="1" id="KW-0732">Signal</keyword>
<organism evidence="2 3">
    <name type="scientific">Methylobacterium hispanicum</name>
    <dbReference type="NCBI Taxonomy" id="270350"/>
    <lineage>
        <taxon>Bacteria</taxon>
        <taxon>Pseudomonadati</taxon>
        <taxon>Pseudomonadota</taxon>
        <taxon>Alphaproteobacteria</taxon>
        <taxon>Hyphomicrobiales</taxon>
        <taxon>Methylobacteriaceae</taxon>
        <taxon>Methylobacterium</taxon>
    </lineage>
</organism>
<accession>A0AAV4ZUR9</accession>
<reference evidence="2" key="2">
    <citation type="submission" date="2021-08" db="EMBL/GenBank/DDBJ databases">
        <authorList>
            <person name="Tani A."/>
            <person name="Ola A."/>
            <person name="Ogura Y."/>
            <person name="Katsura K."/>
            <person name="Hayashi T."/>
        </authorList>
    </citation>
    <scope>NUCLEOTIDE SEQUENCE</scope>
    <source>
        <strain evidence="2">DSM 16372</strain>
    </source>
</reference>
<protein>
    <submittedName>
        <fullName evidence="2">Uncharacterized protein</fullName>
    </submittedName>
</protein>
<comment type="caution">
    <text evidence="2">The sequence shown here is derived from an EMBL/GenBank/DDBJ whole genome shotgun (WGS) entry which is preliminary data.</text>
</comment>
<keyword evidence="3" id="KW-1185">Reference proteome</keyword>
<dbReference type="AlphaFoldDB" id="A0AAV4ZUR9"/>
<feature type="signal peptide" evidence="1">
    <location>
        <begin position="1"/>
        <end position="20"/>
    </location>
</feature>
<evidence type="ECO:0000256" key="1">
    <source>
        <dbReference type="SAM" id="SignalP"/>
    </source>
</evidence>
<feature type="chain" id="PRO_5043517633" evidence="1">
    <location>
        <begin position="21"/>
        <end position="280"/>
    </location>
</feature>
<sequence>MLRWVLVASVLTPSFVMAQAADPGCSGTADDRARLACYDAKYPPRGRVGAAKPAPAADPDVAQIVASGPKCDLRAIFETVHRIAASPKGQFETTAQHRDRLNKALSSSGQPITDVLCLTSYSRQPRYDADRGALEIELSDPFASDPAQELPAVQVTDARGSKAIVRRQRSVSWMVLMGLHSESHHVPFPIDAARSLDGSVRAGIVADIVEPFTQQDAPGPVAADGIDKESVVNVIYMAPKHLVLFDNRNNKLLWSARILRCTATGGALRWRIGTCEKPDP</sequence>
<reference evidence="2" key="1">
    <citation type="journal article" date="2016" name="Front. Microbiol.">
        <title>Genome Sequence of the Piezophilic, Mesophilic Sulfate-Reducing Bacterium Desulfovibrio indicus J2T.</title>
        <authorList>
            <person name="Cao J."/>
            <person name="Maignien L."/>
            <person name="Shao Z."/>
            <person name="Alain K."/>
            <person name="Jebbar M."/>
        </authorList>
    </citation>
    <scope>NUCLEOTIDE SEQUENCE</scope>
    <source>
        <strain evidence="2">DSM 16372</strain>
    </source>
</reference>
<evidence type="ECO:0000313" key="3">
    <source>
        <dbReference type="Proteomes" id="UP001055247"/>
    </source>
</evidence>
<gene>
    <name evidence="2" type="ORF">BHAOGJBA_5475</name>
</gene>